<accession>A0A2K8JRD6</accession>
<keyword evidence="4" id="KW-0378">Hydrolase</keyword>
<organism evidence="4">
    <name type="scientific">Lethocerus distinctifemur</name>
    <dbReference type="NCBI Taxonomy" id="280095"/>
    <lineage>
        <taxon>Eukaryota</taxon>
        <taxon>Metazoa</taxon>
        <taxon>Ecdysozoa</taxon>
        <taxon>Arthropoda</taxon>
        <taxon>Hexapoda</taxon>
        <taxon>Insecta</taxon>
        <taxon>Pterygota</taxon>
        <taxon>Neoptera</taxon>
        <taxon>Paraneoptera</taxon>
        <taxon>Hemiptera</taxon>
        <taxon>Heteroptera</taxon>
        <taxon>Panheteroptera</taxon>
        <taxon>Nepomorpha</taxon>
        <taxon>Belostomatidae</taxon>
        <taxon>Lethocerinae</taxon>
        <taxon>Lethocerus</taxon>
    </lineage>
</organism>
<dbReference type="InterPro" id="IPR043504">
    <property type="entry name" value="Peptidase_S1_PA_chymotrypsin"/>
</dbReference>
<dbReference type="EMBL" id="MF683352">
    <property type="protein sequence ID" value="ATU82493.1"/>
    <property type="molecule type" value="mRNA"/>
</dbReference>
<feature type="signal peptide" evidence="2">
    <location>
        <begin position="1"/>
        <end position="19"/>
    </location>
</feature>
<dbReference type="SMART" id="SM00020">
    <property type="entry name" value="Tryp_SPc"/>
    <property type="match status" value="1"/>
</dbReference>
<dbReference type="PROSITE" id="PS50240">
    <property type="entry name" value="TRYPSIN_DOM"/>
    <property type="match status" value="1"/>
</dbReference>
<name>A0A2K8JRD6_9HEMI</name>
<dbReference type="GO" id="GO:0004252">
    <property type="term" value="F:serine-type endopeptidase activity"/>
    <property type="evidence" value="ECO:0007669"/>
    <property type="project" value="InterPro"/>
</dbReference>
<dbReference type="CDD" id="cd00190">
    <property type="entry name" value="Tryp_SPc"/>
    <property type="match status" value="1"/>
</dbReference>
<keyword evidence="1" id="KW-1015">Disulfide bond</keyword>
<reference evidence="4" key="1">
    <citation type="journal article" date="2018" name="Cell. Mol. Life Sci.">
        <title>Giant fish-killing water bug reveals ancient and dynamic venom evolution in Heteroptera.</title>
        <authorList>
            <person name="Walker A.A."/>
            <person name="Hernandez-Vargas M.J."/>
            <person name="Corzo G."/>
            <person name="Fry B.G."/>
            <person name="King G.F."/>
        </authorList>
    </citation>
    <scope>NUCLEOTIDE SEQUENCE</scope>
</reference>
<dbReference type="AlphaFoldDB" id="A0A2K8JRD6"/>
<sequence>MVQFNTLLLVGLLAYQCVADSSSSSSGSDEHGQFVGARKTNCTCGQTNKAVGRIVNGQRSGVNEYPHMVGVAMMVDNVLTTFCGGNLLTHHHVLTAAHCNHDDERKRFLKVADHDTQSDTESKYAKIYAVDEVLEHELYDPVFFQYDIAILVTKTRIEFNLAVLPICLPTGPLEIEGKSVKVTGWGRTSLNQNPSRYLMKADLKVLNLDICESNYNRSYINVQDVHQLCAIGKNQGICIGDSGGGLIWLDPETNRYTLVGLNSLSKSCHLDYPMVATNVAVFIDWIQDQISSSTDLTDIATCGKI</sequence>
<dbReference type="InterPro" id="IPR018114">
    <property type="entry name" value="TRYPSIN_HIS"/>
</dbReference>
<dbReference type="FunFam" id="2.40.10.10:FF:000068">
    <property type="entry name" value="transmembrane protease serine 2"/>
    <property type="match status" value="1"/>
</dbReference>
<dbReference type="SUPFAM" id="SSF50494">
    <property type="entry name" value="Trypsin-like serine proteases"/>
    <property type="match status" value="1"/>
</dbReference>
<dbReference type="GO" id="GO:0006508">
    <property type="term" value="P:proteolysis"/>
    <property type="evidence" value="ECO:0007669"/>
    <property type="project" value="UniProtKB-KW"/>
</dbReference>
<dbReference type="Gene3D" id="2.40.10.10">
    <property type="entry name" value="Trypsin-like serine proteases"/>
    <property type="match status" value="1"/>
</dbReference>
<dbReference type="PRINTS" id="PR00722">
    <property type="entry name" value="CHYMOTRYPSIN"/>
</dbReference>
<dbReference type="PANTHER" id="PTHR24252">
    <property type="entry name" value="ACROSIN-RELATED"/>
    <property type="match status" value="1"/>
</dbReference>
<keyword evidence="4" id="KW-0645">Protease</keyword>
<evidence type="ECO:0000259" key="3">
    <source>
        <dbReference type="PROSITE" id="PS50240"/>
    </source>
</evidence>
<dbReference type="Pfam" id="PF00089">
    <property type="entry name" value="Trypsin"/>
    <property type="match status" value="1"/>
</dbReference>
<dbReference type="InterPro" id="IPR001314">
    <property type="entry name" value="Peptidase_S1A"/>
</dbReference>
<dbReference type="InterPro" id="IPR009003">
    <property type="entry name" value="Peptidase_S1_PA"/>
</dbReference>
<feature type="chain" id="PRO_5014823552" evidence="2">
    <location>
        <begin position="20"/>
        <end position="305"/>
    </location>
</feature>
<evidence type="ECO:0000256" key="1">
    <source>
        <dbReference type="ARBA" id="ARBA00023157"/>
    </source>
</evidence>
<protein>
    <submittedName>
        <fullName evidence="4">Venom S1 protease 18</fullName>
    </submittedName>
</protein>
<keyword evidence="2" id="KW-0732">Signal</keyword>
<evidence type="ECO:0000256" key="2">
    <source>
        <dbReference type="SAM" id="SignalP"/>
    </source>
</evidence>
<evidence type="ECO:0000313" key="4">
    <source>
        <dbReference type="EMBL" id="ATU82493.1"/>
    </source>
</evidence>
<dbReference type="PROSITE" id="PS00134">
    <property type="entry name" value="TRYPSIN_HIS"/>
    <property type="match status" value="1"/>
</dbReference>
<feature type="domain" description="Peptidase S1" evidence="3">
    <location>
        <begin position="54"/>
        <end position="291"/>
    </location>
</feature>
<proteinExistence type="evidence at transcript level"/>
<dbReference type="PANTHER" id="PTHR24252:SF7">
    <property type="entry name" value="HYALIN"/>
    <property type="match status" value="1"/>
</dbReference>
<dbReference type="InterPro" id="IPR001254">
    <property type="entry name" value="Trypsin_dom"/>
</dbReference>